<dbReference type="NCBIfam" id="TIGR00254">
    <property type="entry name" value="GGDEF"/>
    <property type="match status" value="1"/>
</dbReference>
<dbReference type="RefSeq" id="WP_139673029.1">
    <property type="nucleotide sequence ID" value="NZ_VDMN01000001.1"/>
</dbReference>
<evidence type="ECO:0000313" key="5">
    <source>
        <dbReference type="EMBL" id="TNM65391.1"/>
    </source>
</evidence>
<dbReference type="Proteomes" id="UP000311605">
    <property type="component" value="Unassembled WGS sequence"/>
</dbReference>
<dbReference type="InterPro" id="IPR000160">
    <property type="entry name" value="GGDEF_dom"/>
</dbReference>
<feature type="domain" description="GGDEF" evidence="4">
    <location>
        <begin position="244"/>
        <end position="377"/>
    </location>
</feature>
<organism evidence="5 6">
    <name type="scientific">Aliirhizobium smilacinae</name>
    <dbReference type="NCBI Taxonomy" id="1395944"/>
    <lineage>
        <taxon>Bacteria</taxon>
        <taxon>Pseudomonadati</taxon>
        <taxon>Pseudomonadota</taxon>
        <taxon>Alphaproteobacteria</taxon>
        <taxon>Hyphomicrobiales</taxon>
        <taxon>Rhizobiaceae</taxon>
        <taxon>Aliirhizobium</taxon>
    </lineage>
</organism>
<feature type="transmembrane region" description="Helical" evidence="3">
    <location>
        <begin position="117"/>
        <end position="135"/>
    </location>
</feature>
<feature type="transmembrane region" description="Helical" evidence="3">
    <location>
        <begin position="33"/>
        <end position="52"/>
    </location>
</feature>
<dbReference type="InterPro" id="IPR029787">
    <property type="entry name" value="Nucleotide_cyclase"/>
</dbReference>
<dbReference type="FunFam" id="3.30.70.270:FF:000001">
    <property type="entry name" value="Diguanylate cyclase domain protein"/>
    <property type="match status" value="1"/>
</dbReference>
<protein>
    <recommendedName>
        <fullName evidence="1">diguanylate cyclase</fullName>
        <ecNumber evidence="1">2.7.7.65</ecNumber>
    </recommendedName>
</protein>
<accession>A0A5C4XR09</accession>
<dbReference type="PANTHER" id="PTHR45138">
    <property type="entry name" value="REGULATORY COMPONENTS OF SENSORY TRANSDUCTION SYSTEM"/>
    <property type="match status" value="1"/>
</dbReference>
<keyword evidence="3" id="KW-1133">Transmembrane helix</keyword>
<feature type="transmembrane region" description="Helical" evidence="3">
    <location>
        <begin position="147"/>
        <end position="168"/>
    </location>
</feature>
<keyword evidence="3" id="KW-0812">Transmembrane</keyword>
<comment type="catalytic activity">
    <reaction evidence="2">
        <text>2 GTP = 3',3'-c-di-GMP + 2 diphosphate</text>
        <dbReference type="Rhea" id="RHEA:24898"/>
        <dbReference type="ChEBI" id="CHEBI:33019"/>
        <dbReference type="ChEBI" id="CHEBI:37565"/>
        <dbReference type="ChEBI" id="CHEBI:58805"/>
        <dbReference type="EC" id="2.7.7.65"/>
    </reaction>
</comment>
<dbReference type="CDD" id="cd01949">
    <property type="entry name" value="GGDEF"/>
    <property type="match status" value="1"/>
</dbReference>
<sequence>MDIVTGFMIWAAEASTIGVLLWTRWFYERQPFYFTWGTGFIFHGLGIGMVALRGTLPDFVSIEIANVMALGGIGLWVAGMMQFDNRRVEPLVAIPSLIFVAGMLLEPVRTNFSYRVALFHGAASVGYLMLIATVLWGENGRSQTRRVFATCVGIQVLSSIIVAVFALISQPQSFASGNNSFLLLLVAALCFIAAIMSGSKLISERKEAKLKLLAVTDPLTELLNRRGLIEEFHKLKRSHADDSGFLALIHLDLDGFKQINDIYGHQAGDEVLVAFGKIGTAAQRGRGSFGRMGGEEFASIMYVANMIEAASVAEAIRTTLKRQPITVGEHQIPVTVSIGIALAEIGSANLDTLLSAADRALYVAKTNGRDRTAIGTENDVSIVPAIDHADTPDTPVQANMTQQVAALRRIVAIGK</sequence>
<dbReference type="OrthoDB" id="9812260at2"/>
<keyword evidence="3" id="KW-0472">Membrane</keyword>
<dbReference type="InterPro" id="IPR043128">
    <property type="entry name" value="Rev_trsase/Diguanyl_cyclase"/>
</dbReference>
<feature type="transmembrane region" description="Helical" evidence="3">
    <location>
        <begin position="64"/>
        <end position="81"/>
    </location>
</feature>
<evidence type="ECO:0000313" key="6">
    <source>
        <dbReference type="Proteomes" id="UP000311605"/>
    </source>
</evidence>
<feature type="transmembrane region" description="Helical" evidence="3">
    <location>
        <begin position="88"/>
        <end position="105"/>
    </location>
</feature>
<comment type="caution">
    <text evidence="5">The sequence shown here is derived from an EMBL/GenBank/DDBJ whole genome shotgun (WGS) entry which is preliminary data.</text>
</comment>
<dbReference type="Pfam" id="PF00990">
    <property type="entry name" value="GGDEF"/>
    <property type="match status" value="1"/>
</dbReference>
<dbReference type="AlphaFoldDB" id="A0A5C4XR09"/>
<proteinExistence type="predicted"/>
<dbReference type="Gene3D" id="3.30.70.270">
    <property type="match status" value="1"/>
</dbReference>
<name>A0A5C4XR09_9HYPH</name>
<evidence type="ECO:0000256" key="3">
    <source>
        <dbReference type="SAM" id="Phobius"/>
    </source>
</evidence>
<evidence type="ECO:0000256" key="1">
    <source>
        <dbReference type="ARBA" id="ARBA00012528"/>
    </source>
</evidence>
<evidence type="ECO:0000259" key="4">
    <source>
        <dbReference type="PROSITE" id="PS50887"/>
    </source>
</evidence>
<feature type="transmembrane region" description="Helical" evidence="3">
    <location>
        <begin position="6"/>
        <end position="26"/>
    </location>
</feature>
<dbReference type="InterPro" id="IPR050469">
    <property type="entry name" value="Diguanylate_Cyclase"/>
</dbReference>
<dbReference type="SUPFAM" id="SSF55073">
    <property type="entry name" value="Nucleotide cyclase"/>
    <property type="match status" value="1"/>
</dbReference>
<dbReference type="EMBL" id="VDMN01000001">
    <property type="protein sequence ID" value="TNM65391.1"/>
    <property type="molecule type" value="Genomic_DNA"/>
</dbReference>
<dbReference type="GO" id="GO:0052621">
    <property type="term" value="F:diguanylate cyclase activity"/>
    <property type="evidence" value="ECO:0007669"/>
    <property type="project" value="UniProtKB-EC"/>
</dbReference>
<dbReference type="SMART" id="SM00267">
    <property type="entry name" value="GGDEF"/>
    <property type="match status" value="1"/>
</dbReference>
<keyword evidence="6" id="KW-1185">Reference proteome</keyword>
<reference evidence="5 6" key="1">
    <citation type="submission" date="2019-06" db="EMBL/GenBank/DDBJ databases">
        <title>The draft genome of Rhizobium smilacinae PTYR-5.</title>
        <authorList>
            <person name="Liu L."/>
            <person name="Li L."/>
            <person name="Zhang X."/>
        </authorList>
    </citation>
    <scope>NUCLEOTIDE SEQUENCE [LARGE SCALE GENOMIC DNA]</scope>
    <source>
        <strain evidence="5 6">PTYR-5</strain>
    </source>
</reference>
<dbReference type="PANTHER" id="PTHR45138:SF9">
    <property type="entry name" value="DIGUANYLATE CYCLASE DGCM-RELATED"/>
    <property type="match status" value="1"/>
</dbReference>
<feature type="transmembrane region" description="Helical" evidence="3">
    <location>
        <begin position="180"/>
        <end position="202"/>
    </location>
</feature>
<evidence type="ECO:0000256" key="2">
    <source>
        <dbReference type="ARBA" id="ARBA00034247"/>
    </source>
</evidence>
<gene>
    <name evidence="5" type="ORF">FHP24_03720</name>
</gene>
<dbReference type="PROSITE" id="PS50887">
    <property type="entry name" value="GGDEF"/>
    <property type="match status" value="1"/>
</dbReference>
<dbReference type="EC" id="2.7.7.65" evidence="1"/>